<organism evidence="2 3">
    <name type="scientific">Alosa alosa</name>
    <name type="common">allis shad</name>
    <dbReference type="NCBI Taxonomy" id="278164"/>
    <lineage>
        <taxon>Eukaryota</taxon>
        <taxon>Metazoa</taxon>
        <taxon>Chordata</taxon>
        <taxon>Craniata</taxon>
        <taxon>Vertebrata</taxon>
        <taxon>Euteleostomi</taxon>
        <taxon>Actinopterygii</taxon>
        <taxon>Neopterygii</taxon>
        <taxon>Teleostei</taxon>
        <taxon>Clupei</taxon>
        <taxon>Clupeiformes</taxon>
        <taxon>Clupeoidei</taxon>
        <taxon>Clupeidae</taxon>
        <taxon>Alosa</taxon>
    </lineage>
</organism>
<comment type="caution">
    <text evidence="2">The sequence shown here is derived from an EMBL/GenBank/DDBJ whole genome shotgun (WGS) entry which is preliminary data.</text>
</comment>
<keyword evidence="3" id="KW-1185">Reference proteome</keyword>
<protein>
    <submittedName>
        <fullName evidence="2">Uncharacterized protein</fullName>
    </submittedName>
</protein>
<sequence length="111" mass="12086">MVPKQCLRTSQQFPVISIPGTDKGAEGSEDDERRGSANETLDAASASLLAVTPLAVGRGDGLIRILMTAEQTPACQCDSWSGLVCRQGINGIGYISLHWLMRRMRVEMDYD</sequence>
<dbReference type="EMBL" id="JADWDJ010000017">
    <property type="protein sequence ID" value="KAG5267506.1"/>
    <property type="molecule type" value="Genomic_DNA"/>
</dbReference>
<dbReference type="Proteomes" id="UP000823561">
    <property type="component" value="Chromosome 17"/>
</dbReference>
<evidence type="ECO:0000313" key="3">
    <source>
        <dbReference type="Proteomes" id="UP000823561"/>
    </source>
</evidence>
<proteinExistence type="predicted"/>
<feature type="compositionally biased region" description="Basic and acidic residues" evidence="1">
    <location>
        <begin position="23"/>
        <end position="36"/>
    </location>
</feature>
<dbReference type="AlphaFoldDB" id="A0AAV6G4G3"/>
<feature type="region of interest" description="Disordered" evidence="1">
    <location>
        <begin position="16"/>
        <end position="39"/>
    </location>
</feature>
<accession>A0AAV6G4G3</accession>
<reference evidence="2 3" key="1">
    <citation type="submission" date="2020-10" db="EMBL/GenBank/DDBJ databases">
        <title>Chromosome-scale genome assembly of the Allis shad, Alosa alosa.</title>
        <authorList>
            <person name="Margot Z."/>
            <person name="Christophe K."/>
            <person name="Cabau C."/>
            <person name="Louis A."/>
            <person name="Berthelot C."/>
            <person name="Parey E."/>
            <person name="Roest Crollius H."/>
            <person name="Montfort J."/>
            <person name="Robinson-Rechavi M."/>
            <person name="Bucao C."/>
            <person name="Bouchez O."/>
            <person name="Gislard M."/>
            <person name="Lluch J."/>
            <person name="Milhes M."/>
            <person name="Lampietro C."/>
            <person name="Lopez Roques C."/>
            <person name="Donnadieu C."/>
            <person name="Braasch I."/>
            <person name="Desvignes T."/>
            <person name="Postlethwait J."/>
            <person name="Bobe J."/>
            <person name="Guiguen Y."/>
        </authorList>
    </citation>
    <scope>NUCLEOTIDE SEQUENCE [LARGE SCALE GENOMIC DNA]</scope>
    <source>
        <strain evidence="2">M-15738</strain>
        <tissue evidence="2">Blood</tissue>
    </source>
</reference>
<evidence type="ECO:0000256" key="1">
    <source>
        <dbReference type="SAM" id="MobiDB-lite"/>
    </source>
</evidence>
<gene>
    <name evidence="2" type="ORF">AALO_G00222490</name>
</gene>
<evidence type="ECO:0000313" key="2">
    <source>
        <dbReference type="EMBL" id="KAG5267506.1"/>
    </source>
</evidence>
<name>A0AAV6G4G3_9TELE</name>